<dbReference type="GO" id="GO:0008270">
    <property type="term" value="F:zinc ion binding"/>
    <property type="evidence" value="ECO:0007669"/>
    <property type="project" value="UniProtKB-KW"/>
</dbReference>
<organism evidence="6 7">
    <name type="scientific">Blepharisma stoltei</name>
    <dbReference type="NCBI Taxonomy" id="1481888"/>
    <lineage>
        <taxon>Eukaryota</taxon>
        <taxon>Sar</taxon>
        <taxon>Alveolata</taxon>
        <taxon>Ciliophora</taxon>
        <taxon>Postciliodesmatophora</taxon>
        <taxon>Heterotrichea</taxon>
        <taxon>Heterotrichida</taxon>
        <taxon>Blepharismidae</taxon>
        <taxon>Blepharisma</taxon>
    </lineage>
</organism>
<keyword evidence="2 4" id="KW-0863">Zinc-finger</keyword>
<dbReference type="CDD" id="cd02340">
    <property type="entry name" value="ZZ_NBR1_like"/>
    <property type="match status" value="1"/>
</dbReference>
<name>A0AAU9JIT5_9CILI</name>
<evidence type="ECO:0000313" key="6">
    <source>
        <dbReference type="EMBL" id="CAG9325017.1"/>
    </source>
</evidence>
<dbReference type="PROSITE" id="PS01357">
    <property type="entry name" value="ZF_ZZ_1"/>
    <property type="match status" value="1"/>
</dbReference>
<dbReference type="EMBL" id="CAJZBQ010000037">
    <property type="protein sequence ID" value="CAG9325017.1"/>
    <property type="molecule type" value="Genomic_DNA"/>
</dbReference>
<evidence type="ECO:0000256" key="2">
    <source>
        <dbReference type="ARBA" id="ARBA00022771"/>
    </source>
</evidence>
<evidence type="ECO:0000256" key="1">
    <source>
        <dbReference type="ARBA" id="ARBA00022723"/>
    </source>
</evidence>
<gene>
    <name evidence="6" type="ORF">BSTOLATCC_MIC37763</name>
</gene>
<proteinExistence type="predicted"/>
<evidence type="ECO:0000256" key="3">
    <source>
        <dbReference type="ARBA" id="ARBA00022833"/>
    </source>
</evidence>
<dbReference type="PANTHER" id="PTHR20930:SF0">
    <property type="entry name" value="PROTEIN ILRUN"/>
    <property type="match status" value="1"/>
</dbReference>
<dbReference type="Gene3D" id="3.30.60.90">
    <property type="match status" value="1"/>
</dbReference>
<dbReference type="Pfam" id="PF00569">
    <property type="entry name" value="ZZ"/>
    <property type="match status" value="1"/>
</dbReference>
<dbReference type="InterPro" id="IPR043145">
    <property type="entry name" value="Znf_ZZ_sf"/>
</dbReference>
<evidence type="ECO:0000259" key="5">
    <source>
        <dbReference type="PROSITE" id="PS50135"/>
    </source>
</evidence>
<dbReference type="PROSITE" id="PS50135">
    <property type="entry name" value="ZF_ZZ_2"/>
    <property type="match status" value="1"/>
</dbReference>
<keyword evidence="3" id="KW-0862">Zinc</keyword>
<sequence>MEAAETLKGDDVCPMCNLPAQEGHSCLHSLRTAVISLKKVIYQQNKRIQFLLESTQSLQAKQEDKPELLLFKDFDHETVACDGCGAFPIIGVRYKCKECADYDLCQKCRNSTPHCHSEFFIFTTNKSHEGKNCVGCLQSPIKGVMYHCNECNCNHCHGCVKEKGHNHANVEPIIPFDIRVETFLNKPSGRYKQGDNFKITFVIQNLSTQKIKKMLMIITKGLPPFKFNQKEADVDMELCDIRQLDYEGKITGQSGKYEIAFRFFSVVEEEYIGPEIPVTIYVSSGFLSGIFKS</sequence>
<evidence type="ECO:0000313" key="7">
    <source>
        <dbReference type="Proteomes" id="UP001162131"/>
    </source>
</evidence>
<feature type="domain" description="ZZ-type" evidence="5">
    <location>
        <begin position="76"/>
        <end position="127"/>
    </location>
</feature>
<dbReference type="InterPro" id="IPR000433">
    <property type="entry name" value="Znf_ZZ"/>
</dbReference>
<keyword evidence="1" id="KW-0479">Metal-binding</keyword>
<dbReference type="AlphaFoldDB" id="A0AAU9JIT5"/>
<dbReference type="SUPFAM" id="SSF57850">
    <property type="entry name" value="RING/U-box"/>
    <property type="match status" value="2"/>
</dbReference>
<reference evidence="6" key="1">
    <citation type="submission" date="2021-09" db="EMBL/GenBank/DDBJ databases">
        <authorList>
            <consortium name="AG Swart"/>
            <person name="Singh M."/>
            <person name="Singh A."/>
            <person name="Seah K."/>
            <person name="Emmerich C."/>
        </authorList>
    </citation>
    <scope>NUCLEOTIDE SEQUENCE</scope>
    <source>
        <strain evidence="6">ATCC30299</strain>
    </source>
</reference>
<dbReference type="PANTHER" id="PTHR20930">
    <property type="entry name" value="OVARIAN CARCINOMA ANTIGEN CA125-RELATED"/>
    <property type="match status" value="1"/>
</dbReference>
<comment type="caution">
    <text evidence="6">The sequence shown here is derived from an EMBL/GenBank/DDBJ whole genome shotgun (WGS) entry which is preliminary data.</text>
</comment>
<dbReference type="Proteomes" id="UP001162131">
    <property type="component" value="Unassembled WGS sequence"/>
</dbReference>
<dbReference type="SMART" id="SM00291">
    <property type="entry name" value="ZnF_ZZ"/>
    <property type="match status" value="2"/>
</dbReference>
<protein>
    <recommendedName>
        <fullName evidence="5">ZZ-type domain-containing protein</fullName>
    </recommendedName>
</protein>
<accession>A0AAU9JIT5</accession>
<evidence type="ECO:0000256" key="4">
    <source>
        <dbReference type="PROSITE-ProRule" id="PRU00228"/>
    </source>
</evidence>
<keyword evidence="7" id="KW-1185">Reference proteome</keyword>